<name>A0AAV4P6P4_CAEEX</name>
<proteinExistence type="predicted"/>
<evidence type="ECO:0000313" key="2">
    <source>
        <dbReference type="Proteomes" id="UP001054945"/>
    </source>
</evidence>
<reference evidence="1 2" key="1">
    <citation type="submission" date="2021-06" db="EMBL/GenBank/DDBJ databases">
        <title>Caerostris extrusa draft genome.</title>
        <authorList>
            <person name="Kono N."/>
            <person name="Arakawa K."/>
        </authorList>
    </citation>
    <scope>NUCLEOTIDE SEQUENCE [LARGE SCALE GENOMIC DNA]</scope>
</reference>
<organism evidence="1 2">
    <name type="scientific">Caerostris extrusa</name>
    <name type="common">Bark spider</name>
    <name type="synonym">Caerostris bankana</name>
    <dbReference type="NCBI Taxonomy" id="172846"/>
    <lineage>
        <taxon>Eukaryota</taxon>
        <taxon>Metazoa</taxon>
        <taxon>Ecdysozoa</taxon>
        <taxon>Arthropoda</taxon>
        <taxon>Chelicerata</taxon>
        <taxon>Arachnida</taxon>
        <taxon>Araneae</taxon>
        <taxon>Araneomorphae</taxon>
        <taxon>Entelegynae</taxon>
        <taxon>Araneoidea</taxon>
        <taxon>Araneidae</taxon>
        <taxon>Caerostris</taxon>
    </lineage>
</organism>
<sequence length="78" mass="8857">MNTHACVSHQRIMPDLTGGNGLCLIRIPRTYFSPFTCNETRSWSISVPKYTFGRVHGNTCPFDFLPLSWQSPRNQPGD</sequence>
<dbReference type="Proteomes" id="UP001054945">
    <property type="component" value="Unassembled WGS sequence"/>
</dbReference>
<evidence type="ECO:0000313" key="1">
    <source>
        <dbReference type="EMBL" id="GIX92731.1"/>
    </source>
</evidence>
<accession>A0AAV4P6P4</accession>
<gene>
    <name evidence="1" type="ORF">CEXT_728261</name>
</gene>
<keyword evidence="2" id="KW-1185">Reference proteome</keyword>
<comment type="caution">
    <text evidence="1">The sequence shown here is derived from an EMBL/GenBank/DDBJ whole genome shotgun (WGS) entry which is preliminary data.</text>
</comment>
<protein>
    <submittedName>
        <fullName evidence="1">Uncharacterized protein</fullName>
    </submittedName>
</protein>
<dbReference type="EMBL" id="BPLR01004151">
    <property type="protein sequence ID" value="GIX92731.1"/>
    <property type="molecule type" value="Genomic_DNA"/>
</dbReference>
<dbReference type="AlphaFoldDB" id="A0AAV4P6P4"/>